<evidence type="ECO:0000313" key="10">
    <source>
        <dbReference type="EMBL" id="APD75002.1"/>
    </source>
</evidence>
<organism evidence="10">
    <name type="scientific">Trypanosoma brucei</name>
    <dbReference type="NCBI Taxonomy" id="5691"/>
    <lineage>
        <taxon>Eukaryota</taxon>
        <taxon>Discoba</taxon>
        <taxon>Euglenozoa</taxon>
        <taxon>Kinetoplastea</taxon>
        <taxon>Metakinetoplastina</taxon>
        <taxon>Trypanosomatida</taxon>
        <taxon>Trypanosomatidae</taxon>
        <taxon>Trypanosoma</taxon>
    </lineage>
</organism>
<reference evidence="10" key="1">
    <citation type="submission" date="2016-08" db="EMBL/GenBank/DDBJ databases">
        <title>VSG repertoire of Trypanosoma brucei EATRO 1125.</title>
        <authorList>
            <person name="Cross G.A."/>
        </authorList>
    </citation>
    <scope>NUCLEOTIDE SEQUENCE</scope>
    <source>
        <strain evidence="10">EATRO 1125</strain>
    </source>
</reference>
<evidence type="ECO:0000256" key="7">
    <source>
        <dbReference type="SAM" id="MobiDB-lite"/>
    </source>
</evidence>
<keyword evidence="5" id="KW-0325">Glycoprotein</keyword>
<accession>A0A1J0RB98</accession>
<feature type="chain" id="PRO_5009615290" evidence="8">
    <location>
        <begin position="21"/>
        <end position="457"/>
    </location>
</feature>
<protein>
    <submittedName>
        <fullName evidence="10">Variant surface glycoprotein 1125.4790</fullName>
    </submittedName>
</protein>
<dbReference type="Gene3D" id="3.30.1680.30">
    <property type="match status" value="1"/>
</dbReference>
<keyword evidence="6" id="KW-0449">Lipoprotein</keyword>
<keyword evidence="3" id="KW-0336">GPI-anchor</keyword>
<dbReference type="AlphaFoldDB" id="A0A1J0RB98"/>
<evidence type="ECO:0000256" key="8">
    <source>
        <dbReference type="SAM" id="SignalP"/>
    </source>
</evidence>
<evidence type="ECO:0000256" key="5">
    <source>
        <dbReference type="ARBA" id="ARBA00023180"/>
    </source>
</evidence>
<sequence length="457" mass="48776">MIRTGLTLFCILYLSGHVDAATAGDALNSAAAQKICDFSAKAKKAAARAAGKLSNTASYLKAINVATARLTAYAVKSPGWATQALILTAYLRSEADRHLTELTSKMTTAVKAAGQVSYTSGRIDEVILLFKNAQHRTPSSGLCLSQTKQANSAAAETVTAGCKSTDLTKELADETDFEEEAKQVFTQSTELTGGTNGNCALTAAVLTAYKKDSGNMLLLDGLIEIASAGGFATDNIKKTAAATDIFKPIASSYTATHNYLSAADTTGRLDAEGLEKLLKPEAVGRNLKDTINSFYQYKPAKEENDIKKIATELFKIPADGSDSGFIKALKADKELFPTLGTAEQQLTMQLDYQQLAREQEKALQNLNQKANKKGPDCSNELSEGSEAYKKTEETCNKLTEAAACNANPICSYNTTESEENKKCKFDAKKATSNGVPVAQTQTGGTESTTEKCFEKKG</sequence>
<feature type="domain" description="Trypanosome variant surface glycoprotein A-type N-terminal" evidence="9">
    <location>
        <begin position="8"/>
        <end position="331"/>
    </location>
</feature>
<dbReference type="GO" id="GO:0042783">
    <property type="term" value="P:symbiont-mediated evasion of host immune response"/>
    <property type="evidence" value="ECO:0007669"/>
    <property type="project" value="InterPro"/>
</dbReference>
<dbReference type="GO" id="GO:0005886">
    <property type="term" value="C:plasma membrane"/>
    <property type="evidence" value="ECO:0007669"/>
    <property type="project" value="UniProtKB-SubCell"/>
</dbReference>
<dbReference type="Gene3D" id="3.30.1680.40">
    <property type="match status" value="1"/>
</dbReference>
<proteinExistence type="predicted"/>
<dbReference type="SUPFAM" id="SSF58087">
    <property type="entry name" value="Variant surface glycoprotein (N-terminal domain)"/>
    <property type="match status" value="1"/>
</dbReference>
<comment type="subcellular location">
    <subcellularLocation>
        <location evidence="1">Cell membrane</location>
        <topology evidence="1">Lipid-anchor</topology>
        <topology evidence="1">GPI-anchor</topology>
    </subcellularLocation>
</comment>
<keyword evidence="4" id="KW-0472">Membrane</keyword>
<dbReference type="Gene3D" id="3.90.150.10">
    <property type="entry name" value="Variant Surface Glycoprotein, subunit A domain 1"/>
    <property type="match status" value="1"/>
</dbReference>
<dbReference type="Pfam" id="PF00913">
    <property type="entry name" value="Trypan_glycop"/>
    <property type="match status" value="1"/>
</dbReference>
<evidence type="ECO:0000256" key="6">
    <source>
        <dbReference type="ARBA" id="ARBA00023288"/>
    </source>
</evidence>
<feature type="compositionally biased region" description="Basic and acidic residues" evidence="7">
    <location>
        <begin position="448"/>
        <end position="457"/>
    </location>
</feature>
<evidence type="ECO:0000256" key="1">
    <source>
        <dbReference type="ARBA" id="ARBA00004609"/>
    </source>
</evidence>
<feature type="region of interest" description="Disordered" evidence="7">
    <location>
        <begin position="429"/>
        <end position="457"/>
    </location>
</feature>
<dbReference type="GO" id="GO:0098552">
    <property type="term" value="C:side of membrane"/>
    <property type="evidence" value="ECO:0007669"/>
    <property type="project" value="UniProtKB-KW"/>
</dbReference>
<feature type="signal peptide" evidence="8">
    <location>
        <begin position="1"/>
        <end position="20"/>
    </location>
</feature>
<evidence type="ECO:0000259" key="9">
    <source>
        <dbReference type="Pfam" id="PF00913"/>
    </source>
</evidence>
<evidence type="ECO:0000256" key="2">
    <source>
        <dbReference type="ARBA" id="ARBA00022475"/>
    </source>
</evidence>
<dbReference type="InterPro" id="IPR001812">
    <property type="entry name" value="Trypano_VSG_A_N_dom"/>
</dbReference>
<dbReference type="VEuPathDB" id="TriTrypDB:Tb427_000282000"/>
<name>A0A1J0RB98_9TRYP</name>
<evidence type="ECO:0000256" key="4">
    <source>
        <dbReference type="ARBA" id="ARBA00023136"/>
    </source>
</evidence>
<dbReference type="VEuPathDB" id="TriTrypDB:Tb10.v4.0211"/>
<keyword evidence="2" id="KW-1003">Cell membrane</keyword>
<evidence type="ECO:0000256" key="3">
    <source>
        <dbReference type="ARBA" id="ARBA00022622"/>
    </source>
</evidence>
<dbReference type="EMBL" id="KX701046">
    <property type="protein sequence ID" value="APD75002.1"/>
    <property type="molecule type" value="Genomic_DNA"/>
</dbReference>
<keyword evidence="8" id="KW-0732">Signal</keyword>